<dbReference type="GO" id="GO:0012505">
    <property type="term" value="C:endomembrane system"/>
    <property type="evidence" value="ECO:0007669"/>
    <property type="project" value="UniProtKB-SubCell"/>
</dbReference>
<feature type="transmembrane region" description="Helical" evidence="6">
    <location>
        <begin position="380"/>
        <end position="401"/>
    </location>
</feature>
<sequence length="481" mass="54712">MTVLSKNFVDCSCYELGHTWTPSCRQAFTDVMKSSFKESFKVYATLYIVTAIVRRKKWGYWKKRLTPEILQSTLFLTTNAMMFIASFCVWRKVIGTYFPWNAFVCTVPASLMALMVEKSYRKELTSGGDFRKITGPFGFLTSSFWPATTACFIAILVERPVRRGPLAVYLCNLASETFFRMMASRGIVKPIKHGEDAMQGPLNFFLGKGESPPSLVDQSFTETKKPDKKKFFLLNLLLKKLEPYLRIIKNTRKHPLCNHSNGCAYHILQESAKTFCVGYVLQTAIKVIGNIKNWRKALLHKDSLNLALFLSLFSVSSRGILCGLRWIRNKDSPIHGLLAGAVAGLSMRFYPSVAIGLYIASQFVDMWINAKVDAGVLPRIPGAYIIFYTLSTALMFHAAVFEAHNIRSGYWKFLWRLTGGHFDDFNRIIVSQWCNTATKMFPNFNPNLDPKISPLAREMAKRNMTWQDLKTALLNGKTFKI</sequence>
<comment type="caution">
    <text evidence="8">The sequence shown here is derived from an EMBL/GenBank/DDBJ whole genome shotgun (WGS) entry which is preliminary data.</text>
</comment>
<dbReference type="OrthoDB" id="291792at2759"/>
<feature type="transmembrane region" description="Helical" evidence="6">
    <location>
        <begin position="336"/>
        <end position="360"/>
    </location>
</feature>
<name>A0A7I8V529_9ANNE</name>
<dbReference type="AlphaFoldDB" id="A0A7I8V529"/>
<organism evidence="8 9">
    <name type="scientific">Dimorphilus gyrociliatus</name>
    <dbReference type="NCBI Taxonomy" id="2664684"/>
    <lineage>
        <taxon>Eukaryota</taxon>
        <taxon>Metazoa</taxon>
        <taxon>Spiralia</taxon>
        <taxon>Lophotrochozoa</taxon>
        <taxon>Annelida</taxon>
        <taxon>Polychaeta</taxon>
        <taxon>Polychaeta incertae sedis</taxon>
        <taxon>Dinophilidae</taxon>
        <taxon>Dimorphilus</taxon>
    </lineage>
</organism>
<dbReference type="InterPro" id="IPR031926">
    <property type="entry name" value="TMEM135_N"/>
</dbReference>
<evidence type="ECO:0000256" key="3">
    <source>
        <dbReference type="ARBA" id="ARBA00022692"/>
    </source>
</evidence>
<evidence type="ECO:0000256" key="2">
    <source>
        <dbReference type="ARBA" id="ARBA00008924"/>
    </source>
</evidence>
<dbReference type="PANTHER" id="PTHR12459:SF15">
    <property type="entry name" value="TRANSMEMBRANE PROTEIN 135"/>
    <property type="match status" value="1"/>
</dbReference>
<gene>
    <name evidence="8" type="ORF">DGYR_LOCUS650</name>
</gene>
<accession>A0A7I8V529</accession>
<dbReference type="InterPro" id="IPR026749">
    <property type="entry name" value="Tmem135"/>
</dbReference>
<evidence type="ECO:0000259" key="7">
    <source>
        <dbReference type="Pfam" id="PF15982"/>
    </source>
</evidence>
<evidence type="ECO:0000256" key="5">
    <source>
        <dbReference type="ARBA" id="ARBA00023136"/>
    </source>
</evidence>
<dbReference type="Pfam" id="PF15982">
    <property type="entry name" value="TMEM135_C_rich"/>
    <property type="match status" value="2"/>
</dbReference>
<keyword evidence="3 6" id="KW-0812">Transmembrane</keyword>
<evidence type="ECO:0000256" key="6">
    <source>
        <dbReference type="SAM" id="Phobius"/>
    </source>
</evidence>
<protein>
    <submittedName>
        <fullName evidence="8">DgyrCDS652</fullName>
    </submittedName>
</protein>
<evidence type="ECO:0000313" key="9">
    <source>
        <dbReference type="Proteomes" id="UP000549394"/>
    </source>
</evidence>
<feature type="transmembrane region" description="Helical" evidence="6">
    <location>
        <begin position="65"/>
        <end position="85"/>
    </location>
</feature>
<evidence type="ECO:0000313" key="8">
    <source>
        <dbReference type="EMBL" id="CAD5111337.1"/>
    </source>
</evidence>
<reference evidence="8 9" key="1">
    <citation type="submission" date="2020-08" db="EMBL/GenBank/DDBJ databases">
        <authorList>
            <person name="Hejnol A."/>
        </authorList>
    </citation>
    <scope>NUCLEOTIDE SEQUENCE [LARGE SCALE GENOMIC DNA]</scope>
</reference>
<proteinExistence type="inferred from homology"/>
<comment type="similarity">
    <text evidence="2">Belongs to the TMEM135 family.</text>
</comment>
<feature type="transmembrane region" description="Helical" evidence="6">
    <location>
        <begin position="97"/>
        <end position="116"/>
    </location>
</feature>
<comment type="subcellular location">
    <subcellularLocation>
        <location evidence="1">Endomembrane system</location>
        <topology evidence="1">Multi-pass membrane protein</topology>
    </subcellularLocation>
</comment>
<keyword evidence="4 6" id="KW-1133">Transmembrane helix</keyword>
<dbReference type="Proteomes" id="UP000549394">
    <property type="component" value="Unassembled WGS sequence"/>
</dbReference>
<feature type="domain" description="Transmembrane protein 135 N-terminal" evidence="7">
    <location>
        <begin position="131"/>
        <end position="181"/>
    </location>
</feature>
<feature type="transmembrane region" description="Helical" evidence="6">
    <location>
        <begin position="137"/>
        <end position="157"/>
    </location>
</feature>
<feature type="domain" description="Transmembrane protein 135 N-terminal" evidence="7">
    <location>
        <begin position="12"/>
        <end position="123"/>
    </location>
</feature>
<keyword evidence="9" id="KW-1185">Reference proteome</keyword>
<dbReference type="EMBL" id="CAJFCJ010000001">
    <property type="protein sequence ID" value="CAD5111337.1"/>
    <property type="molecule type" value="Genomic_DNA"/>
</dbReference>
<dbReference type="PANTHER" id="PTHR12459">
    <property type="entry name" value="TRANSMEMBRANE PROTEIN 135-RELATED"/>
    <property type="match status" value="1"/>
</dbReference>
<evidence type="ECO:0000256" key="4">
    <source>
        <dbReference type="ARBA" id="ARBA00022989"/>
    </source>
</evidence>
<evidence type="ECO:0000256" key="1">
    <source>
        <dbReference type="ARBA" id="ARBA00004127"/>
    </source>
</evidence>
<keyword evidence="5 6" id="KW-0472">Membrane</keyword>